<dbReference type="PATRIC" id="fig|1088721.3.peg.2667"/>
<protein>
    <submittedName>
        <fullName evidence="1">Uncharacterized protein</fullName>
    </submittedName>
</protein>
<comment type="caution">
    <text evidence="1">The sequence shown here is derived from an EMBL/GenBank/DDBJ whole genome shotgun (WGS) entry which is preliminary data.</text>
</comment>
<accession>G6EEC7</accession>
<name>G6EEC7_9SPHN</name>
<dbReference type="EMBL" id="AGFM01000039">
    <property type="protein sequence ID" value="EHJ60350.1"/>
    <property type="molecule type" value="Genomic_DNA"/>
</dbReference>
<evidence type="ECO:0000313" key="1">
    <source>
        <dbReference type="EMBL" id="EHJ60350.1"/>
    </source>
</evidence>
<organism evidence="1 2">
    <name type="scientific">Novosphingobium pentaromativorans US6-1</name>
    <dbReference type="NCBI Taxonomy" id="1088721"/>
    <lineage>
        <taxon>Bacteria</taxon>
        <taxon>Pseudomonadati</taxon>
        <taxon>Pseudomonadota</taxon>
        <taxon>Alphaproteobacteria</taxon>
        <taxon>Sphingomonadales</taxon>
        <taxon>Sphingomonadaceae</taxon>
        <taxon>Novosphingobium</taxon>
    </lineage>
</organism>
<keyword evidence="2" id="KW-1185">Reference proteome</keyword>
<reference evidence="1 2" key="1">
    <citation type="journal article" date="2012" name="J. Bacteriol.">
        <title>Genome sequence of benzo(a)pyrene-degrading bacterium Novosphingobium pentaromativorans US6-1.</title>
        <authorList>
            <person name="Luo Y.R."/>
            <person name="Kang S.G."/>
            <person name="Kim S.J."/>
            <person name="Kim M.R."/>
            <person name="Li N."/>
            <person name="Lee J.H."/>
            <person name="Kwon K.K."/>
        </authorList>
    </citation>
    <scope>NUCLEOTIDE SEQUENCE [LARGE SCALE GENOMIC DNA]</scope>
    <source>
        <strain evidence="1 2">US6-1</strain>
    </source>
</reference>
<sequence>MNRVRRRRLQVLVIRSLQFSSVRIFVRAHKAGLVRHRATLMPAETDAPL</sequence>
<gene>
    <name evidence="1" type="ORF">NSU_2698</name>
</gene>
<dbReference type="AlphaFoldDB" id="G6EEC7"/>
<dbReference type="Proteomes" id="UP000004030">
    <property type="component" value="Unassembled WGS sequence"/>
</dbReference>
<proteinExistence type="predicted"/>
<evidence type="ECO:0000313" key="2">
    <source>
        <dbReference type="Proteomes" id="UP000004030"/>
    </source>
</evidence>